<comment type="caution">
    <text evidence="1">The sequence shown here is derived from an EMBL/GenBank/DDBJ whole genome shotgun (WGS) entry which is preliminary data.</text>
</comment>
<keyword evidence="2" id="KW-1185">Reference proteome</keyword>
<proteinExistence type="predicted"/>
<dbReference type="Proteomes" id="UP000821865">
    <property type="component" value="Chromosome 7"/>
</dbReference>
<sequence>MLEKMKEVFNGKMFTVIQRLLDLPPDRSIESMEVYRSKLAHREEMHEDHGFVRKGVVGDWRAHFTKAQIRKTKSWIARKTEGSDVMRLWKDLDLP</sequence>
<evidence type="ECO:0000313" key="2">
    <source>
        <dbReference type="Proteomes" id="UP000821865"/>
    </source>
</evidence>
<protein>
    <submittedName>
        <fullName evidence="1">Uncharacterized protein</fullName>
    </submittedName>
</protein>
<name>A0ACB8CCL7_DERSI</name>
<accession>A0ACB8CCL7</accession>
<reference evidence="1" key="1">
    <citation type="submission" date="2020-05" db="EMBL/GenBank/DDBJ databases">
        <title>Large-scale comparative analyses of tick genomes elucidate their genetic diversity and vector capacities.</title>
        <authorList>
            <person name="Jia N."/>
            <person name="Wang J."/>
            <person name="Shi W."/>
            <person name="Du L."/>
            <person name="Sun Y."/>
            <person name="Zhan W."/>
            <person name="Jiang J."/>
            <person name="Wang Q."/>
            <person name="Zhang B."/>
            <person name="Ji P."/>
            <person name="Sakyi L.B."/>
            <person name="Cui X."/>
            <person name="Yuan T."/>
            <person name="Jiang B."/>
            <person name="Yang W."/>
            <person name="Lam T.T.-Y."/>
            <person name="Chang Q."/>
            <person name="Ding S."/>
            <person name="Wang X."/>
            <person name="Zhu J."/>
            <person name="Ruan X."/>
            <person name="Zhao L."/>
            <person name="Wei J."/>
            <person name="Que T."/>
            <person name="Du C."/>
            <person name="Cheng J."/>
            <person name="Dai P."/>
            <person name="Han X."/>
            <person name="Huang E."/>
            <person name="Gao Y."/>
            <person name="Liu J."/>
            <person name="Shao H."/>
            <person name="Ye R."/>
            <person name="Li L."/>
            <person name="Wei W."/>
            <person name="Wang X."/>
            <person name="Wang C."/>
            <person name="Yang T."/>
            <person name="Huo Q."/>
            <person name="Li W."/>
            <person name="Guo W."/>
            <person name="Chen H."/>
            <person name="Zhou L."/>
            <person name="Ni X."/>
            <person name="Tian J."/>
            <person name="Zhou Y."/>
            <person name="Sheng Y."/>
            <person name="Liu T."/>
            <person name="Pan Y."/>
            <person name="Xia L."/>
            <person name="Li J."/>
            <person name="Zhao F."/>
            <person name="Cao W."/>
        </authorList>
    </citation>
    <scope>NUCLEOTIDE SEQUENCE</scope>
    <source>
        <strain evidence="1">Dsil-2018</strain>
    </source>
</reference>
<evidence type="ECO:0000313" key="1">
    <source>
        <dbReference type="EMBL" id="KAH7940485.1"/>
    </source>
</evidence>
<organism evidence="1 2">
    <name type="scientific">Dermacentor silvarum</name>
    <name type="common">Tick</name>
    <dbReference type="NCBI Taxonomy" id="543639"/>
    <lineage>
        <taxon>Eukaryota</taxon>
        <taxon>Metazoa</taxon>
        <taxon>Ecdysozoa</taxon>
        <taxon>Arthropoda</taxon>
        <taxon>Chelicerata</taxon>
        <taxon>Arachnida</taxon>
        <taxon>Acari</taxon>
        <taxon>Parasitiformes</taxon>
        <taxon>Ixodida</taxon>
        <taxon>Ixodoidea</taxon>
        <taxon>Ixodidae</taxon>
        <taxon>Rhipicephalinae</taxon>
        <taxon>Dermacentor</taxon>
    </lineage>
</organism>
<gene>
    <name evidence="1" type="ORF">HPB49_000484</name>
</gene>
<dbReference type="EMBL" id="CM023476">
    <property type="protein sequence ID" value="KAH7940485.1"/>
    <property type="molecule type" value="Genomic_DNA"/>
</dbReference>